<dbReference type="STRING" id="742727.HMPREF9447_00736"/>
<comment type="caution">
    <text evidence="1">The sequence shown here is derived from an EMBL/GenBank/DDBJ whole genome shotgun (WGS) entry which is preliminary data.</text>
</comment>
<dbReference type="RefSeq" id="WP_009128161.1">
    <property type="nucleotide sequence ID" value="NZ_JH992940.1"/>
</dbReference>
<gene>
    <name evidence="1" type="ORF">HMPREF9447_00736</name>
</gene>
<organism evidence="1 2">
    <name type="scientific">Bacteroides oleiciplenus YIT 12058</name>
    <dbReference type="NCBI Taxonomy" id="742727"/>
    <lineage>
        <taxon>Bacteria</taxon>
        <taxon>Pseudomonadati</taxon>
        <taxon>Bacteroidota</taxon>
        <taxon>Bacteroidia</taxon>
        <taxon>Bacteroidales</taxon>
        <taxon>Bacteroidaceae</taxon>
        <taxon>Bacteroides</taxon>
    </lineage>
</organism>
<proteinExistence type="predicted"/>
<evidence type="ECO:0000313" key="1">
    <source>
        <dbReference type="EMBL" id="EKU92286.1"/>
    </source>
</evidence>
<dbReference type="EMBL" id="ADLF01000002">
    <property type="protein sequence ID" value="EKU92286.1"/>
    <property type="molecule type" value="Genomic_DNA"/>
</dbReference>
<evidence type="ECO:0000313" key="2">
    <source>
        <dbReference type="Proteomes" id="UP000009872"/>
    </source>
</evidence>
<protein>
    <submittedName>
        <fullName evidence="1">Uncharacterized protein</fullName>
    </submittedName>
</protein>
<sequence length="52" mass="5801">MTPDKRKNLERGIFMVLITGLALYGLKDVDAAEKMIRALTDAFALLFNSINT</sequence>
<name>K9E8Y3_9BACE</name>
<keyword evidence="2" id="KW-1185">Reference proteome</keyword>
<dbReference type="Proteomes" id="UP000009872">
    <property type="component" value="Unassembled WGS sequence"/>
</dbReference>
<dbReference type="HOGENOM" id="CLU_3076853_0_0_10"/>
<accession>K9E8Y3</accession>
<dbReference type="PATRIC" id="fig|742727.4.peg.739"/>
<reference evidence="1 2" key="1">
    <citation type="submission" date="2012-09" db="EMBL/GenBank/DDBJ databases">
        <title>The Genome Sequence of Bacteroides oleiciplenus YIT 12058.</title>
        <authorList>
            <consortium name="The Broad Institute Genome Sequencing Platform"/>
            <person name="Earl A."/>
            <person name="Ward D."/>
            <person name="Feldgarden M."/>
            <person name="Gevers D."/>
            <person name="Morotomi M."/>
            <person name="Walker B."/>
            <person name="Young S.K."/>
            <person name="Zeng Q."/>
            <person name="Gargeya S."/>
            <person name="Fitzgerald M."/>
            <person name="Haas B."/>
            <person name="Abouelleil A."/>
            <person name="Alvarado L."/>
            <person name="Arachchi H.M."/>
            <person name="Berlin A.M."/>
            <person name="Chapman S.B."/>
            <person name="Goldberg J."/>
            <person name="Griggs A."/>
            <person name="Gujja S."/>
            <person name="Hansen M."/>
            <person name="Howarth C."/>
            <person name="Imamovic A."/>
            <person name="Larimer J."/>
            <person name="McCowen C."/>
            <person name="Montmayeur A."/>
            <person name="Murphy C."/>
            <person name="Neiman D."/>
            <person name="Pearson M."/>
            <person name="Priest M."/>
            <person name="Roberts A."/>
            <person name="Saif S."/>
            <person name="Shea T."/>
            <person name="Sisk P."/>
            <person name="Sykes S."/>
            <person name="Wortman J."/>
            <person name="Nusbaum C."/>
            <person name="Birren B."/>
        </authorList>
    </citation>
    <scope>NUCLEOTIDE SEQUENCE [LARGE SCALE GENOMIC DNA]</scope>
    <source>
        <strain evidence="1 2">YIT 12058</strain>
    </source>
</reference>
<dbReference type="AlphaFoldDB" id="K9E8Y3"/>